<dbReference type="Pfam" id="PF02954">
    <property type="entry name" value="HTH_8"/>
    <property type="match status" value="1"/>
</dbReference>
<dbReference type="InterPro" id="IPR027417">
    <property type="entry name" value="P-loop_NTPase"/>
</dbReference>
<organism evidence="6 7">
    <name type="scientific">Alkalibacillus salilacus</name>
    <dbReference type="NCBI Taxonomy" id="284582"/>
    <lineage>
        <taxon>Bacteria</taxon>
        <taxon>Bacillati</taxon>
        <taxon>Bacillota</taxon>
        <taxon>Bacilli</taxon>
        <taxon>Bacillales</taxon>
        <taxon>Bacillaceae</taxon>
        <taxon>Alkalibacillus</taxon>
    </lineage>
</organism>
<dbReference type="Proteomes" id="UP001224359">
    <property type="component" value="Unassembled WGS sequence"/>
</dbReference>
<gene>
    <name evidence="6" type="ORF">J2S77_000095</name>
</gene>
<dbReference type="EMBL" id="JAUSTQ010000001">
    <property type="protein sequence ID" value="MDQ0158145.1"/>
    <property type="molecule type" value="Genomic_DNA"/>
</dbReference>
<evidence type="ECO:0000256" key="2">
    <source>
        <dbReference type="ARBA" id="ARBA00022840"/>
    </source>
</evidence>
<keyword evidence="1" id="KW-0547">Nucleotide-binding</keyword>
<comment type="caution">
    <text evidence="6">The sequence shown here is derived from an EMBL/GenBank/DDBJ whole genome shotgun (WGS) entry which is preliminary data.</text>
</comment>
<dbReference type="InterPro" id="IPR002197">
    <property type="entry name" value="HTH_Fis"/>
</dbReference>
<dbReference type="Pfam" id="PF06506">
    <property type="entry name" value="PrpR_N"/>
    <property type="match status" value="1"/>
</dbReference>
<dbReference type="Gene3D" id="3.40.50.300">
    <property type="entry name" value="P-loop containing nucleotide triphosphate hydrolases"/>
    <property type="match status" value="1"/>
</dbReference>
<evidence type="ECO:0000259" key="5">
    <source>
        <dbReference type="PROSITE" id="PS50045"/>
    </source>
</evidence>
<dbReference type="Pfam" id="PF25601">
    <property type="entry name" value="AAA_lid_14"/>
    <property type="match status" value="1"/>
</dbReference>
<sequence length="568" mass="65605">MSTYIKFIAPYSSMVTVIEECSSEVEGIEISIEVGNMEDGAQIAKRAERDNYDIIISRGGTAQLLRHVTRIPVIDVTMSGYDILRVLMMTHEFNETKALIGYPNMLSGAQAVIDLLDLSVDLFTIDSIDEIEQMVYEVRELGYQVVIGDVGIVESAKRHGMEAFLIQTGRETIIDALEEARASDIFFKWNFSRTEMLSKIIKHQDRDVMVIDDQGDILFEAWHTFDRCPINDTELAQIPTTIDFNYLVNWRYYIKGHQQVDVKVEHFVHEETLYFLLHFNQHDDILNQLDWVEQISVKQKPTVIAESDPMQAVMRVIHNGVSAHQLFFLIGETGTGRGLLAHYIHHLSWSGKTLVEVDLSRCQFEYLDELLSPEVGTIYLRHLSQMSIERYHVLGRFLQKALAADKHVVLSVNQSVVHQFDTPLIDRSIEVFVPPLEDRPEDFKGLVTLFAAYFHQHFGTSVMKIQTDVIEELKRYEWRGHARELKSFLKSVVLAERGYVLKYEHVKKYLQEKYSPRSTSVYQLEGTLEDIEHQVIQSVLEEENYNQSKAAKRLGINRSTLWRKLKQN</sequence>
<evidence type="ECO:0000313" key="7">
    <source>
        <dbReference type="Proteomes" id="UP001224359"/>
    </source>
</evidence>
<reference evidence="6 7" key="1">
    <citation type="submission" date="2023-07" db="EMBL/GenBank/DDBJ databases">
        <title>Genomic Encyclopedia of Type Strains, Phase IV (KMG-IV): sequencing the most valuable type-strain genomes for metagenomic binning, comparative biology and taxonomic classification.</title>
        <authorList>
            <person name="Goeker M."/>
        </authorList>
    </citation>
    <scope>NUCLEOTIDE SEQUENCE [LARGE SCALE GENOMIC DNA]</scope>
    <source>
        <strain evidence="6 7">DSM 16460</strain>
    </source>
</reference>
<dbReference type="Pfam" id="PF00158">
    <property type="entry name" value="Sigma54_activat"/>
    <property type="match status" value="1"/>
</dbReference>
<dbReference type="InterPro" id="IPR010524">
    <property type="entry name" value="Sig_transdc_resp-reg_PrpR_N"/>
</dbReference>
<dbReference type="Gene3D" id="3.40.50.2300">
    <property type="match status" value="1"/>
</dbReference>
<evidence type="ECO:0000256" key="4">
    <source>
        <dbReference type="ARBA" id="ARBA00023163"/>
    </source>
</evidence>
<proteinExistence type="predicted"/>
<accession>A0ABT9VBF6</accession>
<dbReference type="RefSeq" id="WP_306973625.1">
    <property type="nucleotide sequence ID" value="NZ_JAUSTQ010000001.1"/>
</dbReference>
<dbReference type="SUPFAM" id="SSF159800">
    <property type="entry name" value="PrpR receptor domain-like"/>
    <property type="match status" value="1"/>
</dbReference>
<evidence type="ECO:0000313" key="6">
    <source>
        <dbReference type="EMBL" id="MDQ0158145.1"/>
    </source>
</evidence>
<dbReference type="PROSITE" id="PS50045">
    <property type="entry name" value="SIGMA54_INTERACT_4"/>
    <property type="match status" value="1"/>
</dbReference>
<dbReference type="InterPro" id="IPR002078">
    <property type="entry name" value="Sigma_54_int"/>
</dbReference>
<name>A0ABT9VBF6_9BACI</name>
<keyword evidence="2" id="KW-0067">ATP-binding</keyword>
<keyword evidence="3" id="KW-0805">Transcription regulation</keyword>
<dbReference type="Gene3D" id="1.10.8.60">
    <property type="match status" value="1"/>
</dbReference>
<dbReference type="SUPFAM" id="SSF52540">
    <property type="entry name" value="P-loop containing nucleoside triphosphate hydrolases"/>
    <property type="match status" value="1"/>
</dbReference>
<dbReference type="InterPro" id="IPR058031">
    <property type="entry name" value="AAA_lid_NorR"/>
</dbReference>
<dbReference type="Gene3D" id="1.10.10.60">
    <property type="entry name" value="Homeodomain-like"/>
    <property type="match status" value="1"/>
</dbReference>
<dbReference type="SUPFAM" id="SSF46689">
    <property type="entry name" value="Homeodomain-like"/>
    <property type="match status" value="1"/>
</dbReference>
<keyword evidence="7" id="KW-1185">Reference proteome</keyword>
<protein>
    <submittedName>
        <fullName evidence="6">Transcriptional regulator with PAS, ATPase and Fis domain</fullName>
    </submittedName>
</protein>
<keyword evidence="4" id="KW-0804">Transcription</keyword>
<dbReference type="PANTHER" id="PTHR32071">
    <property type="entry name" value="TRANSCRIPTIONAL REGULATORY PROTEIN"/>
    <property type="match status" value="1"/>
</dbReference>
<evidence type="ECO:0000256" key="3">
    <source>
        <dbReference type="ARBA" id="ARBA00023015"/>
    </source>
</evidence>
<dbReference type="InterPro" id="IPR009057">
    <property type="entry name" value="Homeodomain-like_sf"/>
</dbReference>
<evidence type="ECO:0000256" key="1">
    <source>
        <dbReference type="ARBA" id="ARBA00022741"/>
    </source>
</evidence>
<dbReference type="Gene3D" id="3.40.50.10660">
    <property type="entry name" value="PrpR receptor domain-like"/>
    <property type="match status" value="1"/>
</dbReference>
<feature type="domain" description="Sigma-54 factor interaction" evidence="5">
    <location>
        <begin position="303"/>
        <end position="494"/>
    </location>
</feature>
<dbReference type="PRINTS" id="PR01590">
    <property type="entry name" value="HTHFIS"/>
</dbReference>